<dbReference type="InterPro" id="IPR013783">
    <property type="entry name" value="Ig-like_fold"/>
</dbReference>
<evidence type="ECO:0000313" key="1">
    <source>
        <dbReference type="Ensembl" id="ENSPFOP00000024516.1"/>
    </source>
</evidence>
<organism evidence="1 2">
    <name type="scientific">Poecilia formosa</name>
    <name type="common">Amazon molly</name>
    <name type="synonym">Limia formosa</name>
    <dbReference type="NCBI Taxonomy" id="48698"/>
    <lineage>
        <taxon>Eukaryota</taxon>
        <taxon>Metazoa</taxon>
        <taxon>Chordata</taxon>
        <taxon>Craniata</taxon>
        <taxon>Vertebrata</taxon>
        <taxon>Euteleostomi</taxon>
        <taxon>Actinopterygii</taxon>
        <taxon>Neopterygii</taxon>
        <taxon>Teleostei</taxon>
        <taxon>Neoteleostei</taxon>
        <taxon>Acanthomorphata</taxon>
        <taxon>Ovalentaria</taxon>
        <taxon>Atherinomorphae</taxon>
        <taxon>Cyprinodontiformes</taxon>
        <taxon>Poeciliidae</taxon>
        <taxon>Poeciliinae</taxon>
        <taxon>Poecilia</taxon>
    </lineage>
</organism>
<evidence type="ECO:0000313" key="2">
    <source>
        <dbReference type="Proteomes" id="UP000028760"/>
    </source>
</evidence>
<dbReference type="eggNOG" id="ENOG502S8WD">
    <property type="taxonomic scope" value="Eukaryota"/>
</dbReference>
<reference evidence="1" key="3">
    <citation type="submission" date="2025-09" db="UniProtKB">
        <authorList>
            <consortium name="Ensembl"/>
        </authorList>
    </citation>
    <scope>IDENTIFICATION</scope>
</reference>
<proteinExistence type="predicted"/>
<keyword evidence="2" id="KW-1185">Reference proteome</keyword>
<dbReference type="EMBL" id="AYCK01007058">
    <property type="status" value="NOT_ANNOTATED_CDS"/>
    <property type="molecule type" value="Genomic_DNA"/>
</dbReference>
<reference evidence="2" key="1">
    <citation type="submission" date="2013-10" db="EMBL/GenBank/DDBJ databases">
        <authorList>
            <person name="Schartl M."/>
            <person name="Warren W."/>
        </authorList>
    </citation>
    <scope>NUCLEOTIDE SEQUENCE [LARGE SCALE GENOMIC DNA]</scope>
    <source>
        <strain evidence="2">female</strain>
    </source>
</reference>
<accession>A0A096LZC5</accession>
<dbReference type="Proteomes" id="UP000028760">
    <property type="component" value="Unassembled WGS sequence"/>
</dbReference>
<reference evidence="1" key="2">
    <citation type="submission" date="2025-08" db="UniProtKB">
        <authorList>
            <consortium name="Ensembl"/>
        </authorList>
    </citation>
    <scope>IDENTIFICATION</scope>
</reference>
<sequence length="123" mass="13810">TCPYEAQQQNLLRVWCRQSSAECCTGLTFSNSSQLADGGKLRVTQDLHSFTVELLEPSYTGGVYWCGLLSRNDTIIKLAEGYFHSSSAAFIWSFTRWMLLPLLPVATICAHVCTTSKLFLFLF</sequence>
<name>A0A096LZC5_POEFO</name>
<dbReference type="Gene3D" id="2.60.40.10">
    <property type="entry name" value="Immunoglobulins"/>
    <property type="match status" value="1"/>
</dbReference>
<protein>
    <submittedName>
        <fullName evidence="1">Si:ch211-102c2.4</fullName>
    </submittedName>
</protein>
<dbReference type="OMA" id="NDNHECC"/>
<dbReference type="GeneTree" id="ENSGT00770000121827"/>
<dbReference type="Ensembl" id="ENSPFOT00000022159.1">
    <property type="protein sequence ID" value="ENSPFOP00000024516.1"/>
    <property type="gene ID" value="ENSPFOG00000023413.1"/>
</dbReference>
<dbReference type="AlphaFoldDB" id="A0A096LZC5"/>